<evidence type="ECO:0000313" key="3">
    <source>
        <dbReference type="Proteomes" id="UP000549052"/>
    </source>
</evidence>
<dbReference type="InterPro" id="IPR046312">
    <property type="entry name" value="DUF6454"/>
</dbReference>
<sequence>MSAIRNTLAIIITLLAPIAGPAAYAETVHDGRAISERLKTFDRNTVWKPVEQITLNFPTFHPQGMVKIGDIFYISSVEITKPTTKYDQPRDGYDRDAGEGKGHLFKVDDKGNLLQDLALGEGSIYHPGGIDFDGTSIFVPVAEYRPNSAAIIYKVAPKTMTAQEVFRYKDHLGGVIHDTGNKTLNAVSWGSRRFYTFKLDDKGMVTNADTARTKLAKLNPSHYIDYQDCKYLGDSEMLCGGLTAYQMKKDGPKFSLGGLEIVSLSANQPVYQVPVQLWTDTGLPMTQNPFWIEPAEKGLKAYFMPEDDKSTIYIYQAQGE</sequence>
<dbReference type="SUPFAM" id="SSF63825">
    <property type="entry name" value="YWTD domain"/>
    <property type="match status" value="1"/>
</dbReference>
<dbReference type="AlphaFoldDB" id="A0A839EPM3"/>
<gene>
    <name evidence="2" type="ORF">FHW16_003897</name>
</gene>
<name>A0A839EPM3_9HYPH</name>
<dbReference type="RefSeq" id="WP_182550827.1">
    <property type="nucleotide sequence ID" value="NZ_JACGXN010000006.1"/>
</dbReference>
<evidence type="ECO:0000313" key="2">
    <source>
        <dbReference type="EMBL" id="MBA8880178.1"/>
    </source>
</evidence>
<organism evidence="2 3">
    <name type="scientific">Phyllobacterium myrsinacearum</name>
    <dbReference type="NCBI Taxonomy" id="28101"/>
    <lineage>
        <taxon>Bacteria</taxon>
        <taxon>Pseudomonadati</taxon>
        <taxon>Pseudomonadota</taxon>
        <taxon>Alphaproteobacteria</taxon>
        <taxon>Hyphomicrobiales</taxon>
        <taxon>Phyllobacteriaceae</taxon>
        <taxon>Phyllobacterium</taxon>
    </lineage>
</organism>
<keyword evidence="1" id="KW-0732">Signal</keyword>
<reference evidence="2 3" key="1">
    <citation type="submission" date="2020-07" db="EMBL/GenBank/DDBJ databases">
        <title>Genomic Encyclopedia of Type Strains, Phase IV (KMG-V): Genome sequencing to study the core and pangenomes of soil and plant-associated prokaryotes.</title>
        <authorList>
            <person name="Whitman W."/>
        </authorList>
    </citation>
    <scope>NUCLEOTIDE SEQUENCE [LARGE SCALE GENOMIC DNA]</scope>
    <source>
        <strain evidence="2 3">AN3</strain>
    </source>
</reference>
<dbReference type="Pfam" id="PF20055">
    <property type="entry name" value="DUF6454"/>
    <property type="match status" value="1"/>
</dbReference>
<comment type="caution">
    <text evidence="2">The sequence shown here is derived from an EMBL/GenBank/DDBJ whole genome shotgun (WGS) entry which is preliminary data.</text>
</comment>
<proteinExistence type="predicted"/>
<feature type="signal peptide" evidence="1">
    <location>
        <begin position="1"/>
        <end position="25"/>
    </location>
</feature>
<dbReference type="Proteomes" id="UP000549052">
    <property type="component" value="Unassembled WGS sequence"/>
</dbReference>
<protein>
    <submittedName>
        <fullName evidence="2">Uncharacterized protein</fullName>
    </submittedName>
</protein>
<feature type="chain" id="PRO_5032748212" evidence="1">
    <location>
        <begin position="26"/>
        <end position="320"/>
    </location>
</feature>
<dbReference type="EMBL" id="JACGXN010000006">
    <property type="protein sequence ID" value="MBA8880178.1"/>
    <property type="molecule type" value="Genomic_DNA"/>
</dbReference>
<accession>A0A839EPM3</accession>
<keyword evidence="3" id="KW-1185">Reference proteome</keyword>
<evidence type="ECO:0000256" key="1">
    <source>
        <dbReference type="SAM" id="SignalP"/>
    </source>
</evidence>